<organism evidence="1 2">
    <name type="scientific">Anopheles quadriannulatus</name>
    <name type="common">Mosquito</name>
    <dbReference type="NCBI Taxonomy" id="34691"/>
    <lineage>
        <taxon>Eukaryota</taxon>
        <taxon>Metazoa</taxon>
        <taxon>Ecdysozoa</taxon>
        <taxon>Arthropoda</taxon>
        <taxon>Hexapoda</taxon>
        <taxon>Insecta</taxon>
        <taxon>Pterygota</taxon>
        <taxon>Neoptera</taxon>
        <taxon>Endopterygota</taxon>
        <taxon>Diptera</taxon>
        <taxon>Nematocera</taxon>
        <taxon>Culicoidea</taxon>
        <taxon>Culicidae</taxon>
        <taxon>Anophelinae</taxon>
        <taxon>Anopheles</taxon>
    </lineage>
</organism>
<keyword evidence="2" id="KW-1185">Reference proteome</keyword>
<dbReference type="VEuPathDB" id="VectorBase:AQUA014231"/>
<protein>
    <submittedName>
        <fullName evidence="1">Uncharacterized protein</fullName>
    </submittedName>
</protein>
<sequence length="67" mass="7997">MWRGSVLSNSYELFVGLMEMYNAIRLDHVLNNAVVFRSSLKLILRYIDFHSLIYGFNKFHQRVKCIE</sequence>
<evidence type="ECO:0000313" key="2">
    <source>
        <dbReference type="Proteomes" id="UP000076407"/>
    </source>
</evidence>
<proteinExistence type="predicted"/>
<accession>A0A182XQU6</accession>
<name>A0A182XQU6_ANOQN</name>
<dbReference type="Proteomes" id="UP000076407">
    <property type="component" value="Unassembled WGS sequence"/>
</dbReference>
<evidence type="ECO:0000313" key="1">
    <source>
        <dbReference type="EnsemblMetazoa" id="AQUA014231-PA"/>
    </source>
</evidence>
<dbReference type="EnsemblMetazoa" id="AQUA014231-RA">
    <property type="protein sequence ID" value="AQUA014231-PA"/>
    <property type="gene ID" value="AQUA014231"/>
</dbReference>
<dbReference type="AlphaFoldDB" id="A0A182XQU6"/>
<reference evidence="1" key="1">
    <citation type="submission" date="2020-05" db="UniProtKB">
        <authorList>
            <consortium name="EnsemblMetazoa"/>
        </authorList>
    </citation>
    <scope>IDENTIFICATION</scope>
    <source>
        <strain evidence="1">SANGQUA</strain>
    </source>
</reference>